<dbReference type="GO" id="GO:0042742">
    <property type="term" value="P:defense response to bacterium"/>
    <property type="evidence" value="ECO:0007669"/>
    <property type="project" value="UniProtKB-KW"/>
</dbReference>
<dbReference type="PANTHER" id="PTHR38107:SF3">
    <property type="entry name" value="LYSOZYME RRRD-RELATED"/>
    <property type="match status" value="1"/>
</dbReference>
<dbReference type="Proteomes" id="UP000245977">
    <property type="component" value="Chromosome"/>
</dbReference>
<dbReference type="EC" id="3.2.1.17" evidence="7"/>
<protein>
    <recommendedName>
        <fullName evidence="7">Lysozyme</fullName>
        <ecNumber evidence="7">3.2.1.17</ecNumber>
    </recommendedName>
</protein>
<dbReference type="AlphaFoldDB" id="A0A2S2FCT1"/>
<keyword evidence="2 7" id="KW-0929">Antimicrobial</keyword>
<dbReference type="InterPro" id="IPR023347">
    <property type="entry name" value="Lysozyme_dom_sf"/>
</dbReference>
<dbReference type="EMBL" id="CP029397">
    <property type="protein sequence ID" value="AWL28787.1"/>
    <property type="molecule type" value="Genomic_DNA"/>
</dbReference>
<dbReference type="GO" id="GO:0009253">
    <property type="term" value="P:peptidoglycan catabolic process"/>
    <property type="evidence" value="ECO:0007669"/>
    <property type="project" value="InterPro"/>
</dbReference>
<dbReference type="InterPro" id="IPR002196">
    <property type="entry name" value="Glyco_hydro_24"/>
</dbReference>
<gene>
    <name evidence="8" type="ORF">DJ533_09500</name>
</gene>
<keyword evidence="6 7" id="KW-0326">Glycosidase</keyword>
<dbReference type="STRING" id="1871111.GCA_001704615_03318"/>
<comment type="similarity">
    <text evidence="7">Belongs to the glycosyl hydrolase 24 family.</text>
</comment>
<evidence type="ECO:0000256" key="2">
    <source>
        <dbReference type="ARBA" id="ARBA00022529"/>
    </source>
</evidence>
<evidence type="ECO:0000256" key="1">
    <source>
        <dbReference type="ARBA" id="ARBA00000632"/>
    </source>
</evidence>
<dbReference type="InterPro" id="IPR023346">
    <property type="entry name" value="Lysozyme-like_dom_sf"/>
</dbReference>
<evidence type="ECO:0000313" key="9">
    <source>
        <dbReference type="Proteomes" id="UP000245977"/>
    </source>
</evidence>
<sequence length="192" mass="21527">MTSSILIQQLKKWLLQSEQATTQSNADIAIAVDGESQIAVVIDTLQVSPQGRELICSFEGLALTAYDDGTGCWTIGYGTTRYPDQTPVKAFDTCSLQQANSYMQHDLQKFENAVTQSVKVLLNQNQFDALVSLSYNIGINAFKNSTLLRYLNVADYQKAAQQFDVWVYANGKRMQGLINRRAVERALFEKRI</sequence>
<accession>A0A2S2FCT1</accession>
<evidence type="ECO:0000256" key="7">
    <source>
        <dbReference type="RuleBase" id="RU003788"/>
    </source>
</evidence>
<name>A0A2S2FCT1_9GAMM</name>
<organism evidence="8 9">
    <name type="scientific">Acinetobacter defluvii</name>
    <dbReference type="NCBI Taxonomy" id="1871111"/>
    <lineage>
        <taxon>Bacteria</taxon>
        <taxon>Pseudomonadati</taxon>
        <taxon>Pseudomonadota</taxon>
        <taxon>Gammaproteobacteria</taxon>
        <taxon>Moraxellales</taxon>
        <taxon>Moraxellaceae</taxon>
        <taxon>Acinetobacter</taxon>
    </lineage>
</organism>
<keyword evidence="9" id="KW-1185">Reference proteome</keyword>
<dbReference type="CDD" id="cd00737">
    <property type="entry name" value="lyz_endolysin_autolysin"/>
    <property type="match status" value="1"/>
</dbReference>
<dbReference type="SUPFAM" id="SSF53955">
    <property type="entry name" value="Lysozyme-like"/>
    <property type="match status" value="1"/>
</dbReference>
<keyword evidence="5" id="KW-1035">Host cytoplasm</keyword>
<comment type="catalytic activity">
    <reaction evidence="1 7">
        <text>Hydrolysis of (1-&gt;4)-beta-linkages between N-acetylmuramic acid and N-acetyl-D-glucosamine residues in a peptidoglycan and between N-acetyl-D-glucosamine residues in chitodextrins.</text>
        <dbReference type="EC" id="3.2.1.17"/>
    </reaction>
</comment>
<dbReference type="InterPro" id="IPR051018">
    <property type="entry name" value="Bacteriophage_GH24"/>
</dbReference>
<dbReference type="GO" id="GO:0031640">
    <property type="term" value="P:killing of cells of another organism"/>
    <property type="evidence" value="ECO:0007669"/>
    <property type="project" value="UniProtKB-KW"/>
</dbReference>
<keyword evidence="3 7" id="KW-0081">Bacteriolytic enzyme</keyword>
<evidence type="ECO:0000256" key="6">
    <source>
        <dbReference type="ARBA" id="ARBA00023295"/>
    </source>
</evidence>
<dbReference type="GO" id="GO:0016998">
    <property type="term" value="P:cell wall macromolecule catabolic process"/>
    <property type="evidence" value="ECO:0007669"/>
    <property type="project" value="InterPro"/>
</dbReference>
<dbReference type="InterPro" id="IPR033907">
    <property type="entry name" value="Endolysin_autolysin"/>
</dbReference>
<evidence type="ECO:0000256" key="4">
    <source>
        <dbReference type="ARBA" id="ARBA00022801"/>
    </source>
</evidence>
<dbReference type="PANTHER" id="PTHR38107">
    <property type="match status" value="1"/>
</dbReference>
<evidence type="ECO:0000256" key="3">
    <source>
        <dbReference type="ARBA" id="ARBA00022638"/>
    </source>
</evidence>
<proteinExistence type="inferred from homology"/>
<dbReference type="HAMAP" id="MF_04110">
    <property type="entry name" value="ENDOLYSIN_T4"/>
    <property type="match status" value="1"/>
</dbReference>
<dbReference type="Gene3D" id="1.10.530.40">
    <property type="match status" value="1"/>
</dbReference>
<dbReference type="Pfam" id="PF00959">
    <property type="entry name" value="Phage_lysozyme"/>
    <property type="match status" value="1"/>
</dbReference>
<dbReference type="InterPro" id="IPR034690">
    <property type="entry name" value="Endolysin_T4_type"/>
</dbReference>
<keyword evidence="4 7" id="KW-0378">Hydrolase</keyword>
<evidence type="ECO:0000313" key="8">
    <source>
        <dbReference type="EMBL" id="AWL28787.1"/>
    </source>
</evidence>
<dbReference type="RefSeq" id="WP_065993985.1">
    <property type="nucleotide sequence ID" value="NZ_CP029397.2"/>
</dbReference>
<reference evidence="8" key="1">
    <citation type="submission" date="2019-08" db="EMBL/GenBank/DDBJ databases">
        <title>The complete genome of Acinetobacter defluvii strain WCHAD010030.</title>
        <authorList>
            <person name="Hu Y."/>
            <person name="Qin J."/>
            <person name="Feng Y."/>
            <person name="Zong Z."/>
        </authorList>
    </citation>
    <scope>NUCLEOTIDE SEQUENCE</scope>
    <source>
        <strain evidence="8">WCHA30</strain>
    </source>
</reference>
<dbReference type="KEGG" id="adv:DJ533_09500"/>
<evidence type="ECO:0000256" key="5">
    <source>
        <dbReference type="ARBA" id="ARBA00023200"/>
    </source>
</evidence>
<dbReference type="GO" id="GO:0003796">
    <property type="term" value="F:lysozyme activity"/>
    <property type="evidence" value="ECO:0007669"/>
    <property type="project" value="UniProtKB-EC"/>
</dbReference>
<dbReference type="OrthoDB" id="8141296at2"/>